<feature type="compositionally biased region" description="Basic residues" evidence="1">
    <location>
        <begin position="28"/>
        <end position="37"/>
    </location>
</feature>
<feature type="compositionally biased region" description="Gly residues" evidence="1">
    <location>
        <begin position="38"/>
        <end position="47"/>
    </location>
</feature>
<sequence length="47" mass="5138">MGRRPHPRLPIGRAWQPPGPPACAVGRPCRRYRRHAGTGRGRLGSAP</sequence>
<dbReference type="STRING" id="1300342.I596_1077"/>
<protein>
    <submittedName>
        <fullName evidence="2">Uncharacterized protein</fullName>
    </submittedName>
</protein>
<evidence type="ECO:0000256" key="1">
    <source>
        <dbReference type="SAM" id="MobiDB-lite"/>
    </source>
</evidence>
<proteinExistence type="predicted"/>
<gene>
    <name evidence="2" type="ORF">I596_1077</name>
</gene>
<accession>A0A160DS66</accession>
<dbReference type="KEGG" id="dko:I596_1077"/>
<keyword evidence="3" id="KW-1185">Reference proteome</keyword>
<dbReference type="Proteomes" id="UP000076830">
    <property type="component" value="Chromosome"/>
</dbReference>
<dbReference type="AlphaFoldDB" id="A0A160DS66"/>
<reference evidence="2 3" key="1">
    <citation type="submission" date="2016-04" db="EMBL/GenBank/DDBJ databases">
        <title>Complete genome sequence of Dokdonella koreensis DS-123T.</title>
        <authorList>
            <person name="Kim J.F."/>
            <person name="Lee H."/>
            <person name="Kwak M.-J."/>
        </authorList>
    </citation>
    <scope>NUCLEOTIDE SEQUENCE [LARGE SCALE GENOMIC DNA]</scope>
    <source>
        <strain evidence="2 3">DS-123</strain>
    </source>
</reference>
<name>A0A160DS66_9GAMM</name>
<evidence type="ECO:0000313" key="2">
    <source>
        <dbReference type="EMBL" id="ANB17107.1"/>
    </source>
</evidence>
<evidence type="ECO:0000313" key="3">
    <source>
        <dbReference type="Proteomes" id="UP000076830"/>
    </source>
</evidence>
<dbReference type="EMBL" id="CP015249">
    <property type="protein sequence ID" value="ANB17107.1"/>
    <property type="molecule type" value="Genomic_DNA"/>
</dbReference>
<organism evidence="2 3">
    <name type="scientific">Dokdonella koreensis DS-123</name>
    <dbReference type="NCBI Taxonomy" id="1300342"/>
    <lineage>
        <taxon>Bacteria</taxon>
        <taxon>Pseudomonadati</taxon>
        <taxon>Pseudomonadota</taxon>
        <taxon>Gammaproteobacteria</taxon>
        <taxon>Lysobacterales</taxon>
        <taxon>Rhodanobacteraceae</taxon>
        <taxon>Dokdonella</taxon>
    </lineage>
</organism>
<feature type="region of interest" description="Disordered" evidence="1">
    <location>
        <begin position="1"/>
        <end position="47"/>
    </location>
</feature>